<keyword evidence="1" id="KW-1133">Transmembrane helix</keyword>
<evidence type="ECO:0000256" key="1">
    <source>
        <dbReference type="SAM" id="Phobius"/>
    </source>
</evidence>
<keyword evidence="3" id="KW-1185">Reference proteome</keyword>
<accession>A0A518I724</accession>
<dbReference type="RefSeq" id="WP_145306191.1">
    <property type="nucleotide sequence ID" value="NZ_CP037452.1"/>
</dbReference>
<dbReference type="Proteomes" id="UP000318313">
    <property type="component" value="Chromosome"/>
</dbReference>
<dbReference type="KEGG" id="gfm:Enr17x_08950"/>
<feature type="transmembrane region" description="Helical" evidence="1">
    <location>
        <begin position="120"/>
        <end position="143"/>
    </location>
</feature>
<protein>
    <recommendedName>
        <fullName evidence="4">Tetratricopeptide repeat protein</fullName>
    </recommendedName>
</protein>
<evidence type="ECO:0000313" key="2">
    <source>
        <dbReference type="EMBL" id="QDV48880.1"/>
    </source>
</evidence>
<evidence type="ECO:0008006" key="4">
    <source>
        <dbReference type="Google" id="ProtNLM"/>
    </source>
</evidence>
<proteinExistence type="predicted"/>
<keyword evidence="1" id="KW-0812">Transmembrane</keyword>
<name>A0A518I724_9PLAN</name>
<feature type="transmembrane region" description="Helical" evidence="1">
    <location>
        <begin position="91"/>
        <end position="108"/>
    </location>
</feature>
<keyword evidence="1" id="KW-0472">Membrane</keyword>
<dbReference type="Gene3D" id="1.25.40.10">
    <property type="entry name" value="Tetratricopeptide repeat domain"/>
    <property type="match status" value="1"/>
</dbReference>
<organism evidence="2 3">
    <name type="scientific">Gimesia fumaroli</name>
    <dbReference type="NCBI Taxonomy" id="2527976"/>
    <lineage>
        <taxon>Bacteria</taxon>
        <taxon>Pseudomonadati</taxon>
        <taxon>Planctomycetota</taxon>
        <taxon>Planctomycetia</taxon>
        <taxon>Planctomycetales</taxon>
        <taxon>Planctomycetaceae</taxon>
        <taxon>Gimesia</taxon>
    </lineage>
</organism>
<dbReference type="AlphaFoldDB" id="A0A518I724"/>
<dbReference type="EMBL" id="CP037452">
    <property type="protein sequence ID" value="QDV48880.1"/>
    <property type="molecule type" value="Genomic_DNA"/>
</dbReference>
<dbReference type="SUPFAM" id="SSF48452">
    <property type="entry name" value="TPR-like"/>
    <property type="match status" value="1"/>
</dbReference>
<evidence type="ECO:0000313" key="3">
    <source>
        <dbReference type="Proteomes" id="UP000318313"/>
    </source>
</evidence>
<dbReference type="OrthoDB" id="290576at2"/>
<sequence length="375" mass="42731">MPDYFYTATNPSGKRRTECIQAASAQDALRELESSGFVEIELNTDDIDAILNGTIPDRLPLDDIFSESELRAIQHYSNLRLFLFMLKKSCWYLRWLILLALILFSFSLNEPNPMHGYNRGFGLLLLLLPGVFALKASVFSPFVKYKRMYEALYWGNWNTVIKTLPDVRKYRSAFETGTIEASALAALGKLDSALKIMLPFASSQEIPHWLYLIELAKVYEHGDQSDQSLESTLQAYHEARENPVVLLSYANILLKQNKDPSLVSKLIQEAEVCPKNDVREPFLLLCKGQLELNLGEFQKAVQVLQEAKKQLEPQSHSQPDNRLNLDFCDAWTAIALAELGETEQAETLYQSALPRLQALNAKRTIERYQQAVNKY</sequence>
<reference evidence="2 3" key="1">
    <citation type="submission" date="2019-03" db="EMBL/GenBank/DDBJ databases">
        <title>Deep-cultivation of Planctomycetes and their phenomic and genomic characterization uncovers novel biology.</title>
        <authorList>
            <person name="Wiegand S."/>
            <person name="Jogler M."/>
            <person name="Boedeker C."/>
            <person name="Pinto D."/>
            <person name="Vollmers J."/>
            <person name="Rivas-Marin E."/>
            <person name="Kohn T."/>
            <person name="Peeters S.H."/>
            <person name="Heuer A."/>
            <person name="Rast P."/>
            <person name="Oberbeckmann S."/>
            <person name="Bunk B."/>
            <person name="Jeske O."/>
            <person name="Meyerdierks A."/>
            <person name="Storesund J.E."/>
            <person name="Kallscheuer N."/>
            <person name="Luecker S."/>
            <person name="Lage O.M."/>
            <person name="Pohl T."/>
            <person name="Merkel B.J."/>
            <person name="Hornburger P."/>
            <person name="Mueller R.-W."/>
            <person name="Bruemmer F."/>
            <person name="Labrenz M."/>
            <person name="Spormann A.M."/>
            <person name="Op den Camp H."/>
            <person name="Overmann J."/>
            <person name="Amann R."/>
            <person name="Jetten M.S.M."/>
            <person name="Mascher T."/>
            <person name="Medema M.H."/>
            <person name="Devos D.P."/>
            <person name="Kaster A.-K."/>
            <person name="Ovreas L."/>
            <person name="Rohde M."/>
            <person name="Galperin M.Y."/>
            <person name="Jogler C."/>
        </authorList>
    </citation>
    <scope>NUCLEOTIDE SEQUENCE [LARGE SCALE GENOMIC DNA]</scope>
    <source>
        <strain evidence="2 3">Enr17</strain>
    </source>
</reference>
<gene>
    <name evidence="2" type="ORF">Enr17x_08950</name>
</gene>
<dbReference type="InterPro" id="IPR011990">
    <property type="entry name" value="TPR-like_helical_dom_sf"/>
</dbReference>